<sequence length="58" mass="6858">MNKMKKSETLFITFFPGRNGGRFYLTVTSYNMKNIYPSSFKMLLCWLFSFIPVTELSM</sequence>
<organism evidence="1 2">
    <name type="scientific">Photorhabdus asymbiotica subsp. asymbiotica (strain ATCC 43949 / 3105-77)</name>
    <name type="common">Xenorhabdus luminescens (strain 2)</name>
    <dbReference type="NCBI Taxonomy" id="553480"/>
    <lineage>
        <taxon>Bacteria</taxon>
        <taxon>Pseudomonadati</taxon>
        <taxon>Pseudomonadota</taxon>
        <taxon>Gammaproteobacteria</taxon>
        <taxon>Enterobacterales</taxon>
        <taxon>Morganellaceae</taxon>
        <taxon>Photorhabdus</taxon>
    </lineage>
</organism>
<reference evidence="1 2" key="1">
    <citation type="journal article" date="2009" name="BMC Genomics">
        <title>Comparative genomics of the emerging human pathogen Photorhabdus asymbiotica with the insect pathogen Photorhabdus luminescens.</title>
        <authorList>
            <person name="Wilkinson P."/>
            <person name="Waterfield N.R."/>
            <person name="Crossman L."/>
            <person name="Corton C."/>
            <person name="Sanchez-Contreras M."/>
            <person name="Vlisidou I."/>
            <person name="Barron A."/>
            <person name="Bignell A."/>
            <person name="Clark L."/>
            <person name="Ormond D."/>
            <person name="Mayho M."/>
            <person name="Bason N."/>
            <person name="Smith F."/>
            <person name="Simmonds M."/>
            <person name="Churcher C."/>
            <person name="Harris D."/>
            <person name="Thompson N.R."/>
            <person name="Quail M."/>
            <person name="Parkhill J."/>
            <person name="ffrench-Constant R.H."/>
        </authorList>
    </citation>
    <scope>NUCLEOTIDE SEQUENCE [LARGE SCALE GENOMIC DNA]</scope>
    <source>
        <strain evidence="2">ATCC 43949 / 3105-77</strain>
    </source>
</reference>
<accession>C7BJN9</accession>
<dbReference type="KEGG" id="pay:PAU_03476"/>
<evidence type="ECO:0000313" key="1">
    <source>
        <dbReference type="EMBL" id="CAQ85564.1"/>
    </source>
</evidence>
<evidence type="ECO:0000313" key="2">
    <source>
        <dbReference type="Proteomes" id="UP000002747"/>
    </source>
</evidence>
<proteinExistence type="predicted"/>
<gene>
    <name evidence="1" type="ordered locus">PAU_03476</name>
</gene>
<dbReference type="EMBL" id="FM162591">
    <property type="protein sequence ID" value="CAQ85564.1"/>
    <property type="molecule type" value="Genomic_DNA"/>
</dbReference>
<dbReference type="Proteomes" id="UP000002747">
    <property type="component" value="Chromosome"/>
</dbReference>
<dbReference type="AlphaFoldDB" id="C7BJN9"/>
<name>C7BJN9_PHOAA</name>
<protein>
    <submittedName>
        <fullName evidence="1">Uncharacterized protein</fullName>
    </submittedName>
</protein>